<keyword evidence="4" id="KW-1185">Reference proteome</keyword>
<evidence type="ECO:0000313" key="3">
    <source>
        <dbReference type="EMBL" id="TLP68886.1"/>
    </source>
</evidence>
<dbReference type="EMBL" id="VAUA01000001">
    <property type="protein sequence ID" value="TLP68886.1"/>
    <property type="molecule type" value="Genomic_DNA"/>
</dbReference>
<protein>
    <submittedName>
        <fullName evidence="2">Uncharacterized protein</fullName>
    </submittedName>
</protein>
<accession>A0A5R8ZRG5</accession>
<gene>
    <name evidence="3" type="ORF">FEE96_00945</name>
    <name evidence="2" type="ORF">GP644_00945</name>
</gene>
<evidence type="ECO:0000256" key="1">
    <source>
        <dbReference type="SAM" id="Phobius"/>
    </source>
</evidence>
<feature type="transmembrane region" description="Helical" evidence="1">
    <location>
        <begin position="139"/>
        <end position="159"/>
    </location>
</feature>
<feature type="transmembrane region" description="Helical" evidence="1">
    <location>
        <begin position="200"/>
        <end position="221"/>
    </location>
</feature>
<dbReference type="Proteomes" id="UP000441586">
    <property type="component" value="Unassembled WGS sequence"/>
</dbReference>
<keyword evidence="1" id="KW-0812">Transmembrane</keyword>
<evidence type="ECO:0000313" key="5">
    <source>
        <dbReference type="Proteomes" id="UP000441586"/>
    </source>
</evidence>
<keyword evidence="1" id="KW-1133">Transmembrane helix</keyword>
<feature type="transmembrane region" description="Helical" evidence="1">
    <location>
        <begin position="233"/>
        <end position="256"/>
    </location>
</feature>
<reference evidence="2 5" key="2">
    <citation type="submission" date="2019-12" db="EMBL/GenBank/DDBJ databases">
        <authorList>
            <person name="Zhang Y.-J."/>
        </authorList>
    </citation>
    <scope>NUCLEOTIDE SEQUENCE [LARGE SCALE GENOMIC DNA]</scope>
    <source>
        <strain evidence="2 5">H18S-6</strain>
    </source>
</reference>
<organism evidence="2 5">
    <name type="scientific">Parasedimentitalea maritima</name>
    <dbReference type="NCBI Taxonomy" id="2578117"/>
    <lineage>
        <taxon>Bacteria</taxon>
        <taxon>Pseudomonadati</taxon>
        <taxon>Pseudomonadota</taxon>
        <taxon>Alphaproteobacteria</taxon>
        <taxon>Rhodobacterales</taxon>
        <taxon>Paracoccaceae</taxon>
        <taxon>Parasedimentitalea</taxon>
    </lineage>
</organism>
<feature type="transmembrane region" description="Helical" evidence="1">
    <location>
        <begin position="73"/>
        <end position="91"/>
    </location>
</feature>
<proteinExistence type="predicted"/>
<feature type="transmembrane region" description="Helical" evidence="1">
    <location>
        <begin position="12"/>
        <end position="30"/>
    </location>
</feature>
<accession>A0A6A4REA4</accession>
<sequence length="277" mass="30071">MLARITGAAMRGILVAFLIAMPSLLLPNFATDSAEIVALVALLGGILTFAEYYSNFPSFIEFREAPPLNRMRFISLLVTIGVLSLMARHPFEPTGLTTLIHGMGSKLGNALDFSYSPVHLVTLVMPPHASAETVSMVRAAASLAYVIGLISVAVFFFTIHIRNWPVANGAFNVWVNLPLFDPTTGGDVVHRLQRDGRINLIFGVLLPFAIPAAVSALSAVFDPAVLSHPQTLVWMIGAWGFLPTSLLMRGMAMLRVAELIEQKRRRAYANAEAIQTA</sequence>
<evidence type="ECO:0000313" key="2">
    <source>
        <dbReference type="EMBL" id="KAE9632376.1"/>
    </source>
</evidence>
<dbReference type="OrthoDB" id="7738422at2"/>
<name>A0A5R8ZRG5_9RHOB</name>
<dbReference type="EMBL" id="WSFO01000001">
    <property type="protein sequence ID" value="KAE9632376.1"/>
    <property type="molecule type" value="Genomic_DNA"/>
</dbReference>
<dbReference type="AlphaFoldDB" id="A0A5R8ZRG5"/>
<evidence type="ECO:0000313" key="4">
    <source>
        <dbReference type="Proteomes" id="UP000305041"/>
    </source>
</evidence>
<reference evidence="3 4" key="1">
    <citation type="submission" date="2019-05" db="EMBL/GenBank/DDBJ databases">
        <title>Draft genome sequence of Pelagicola sp. DSW4-44.</title>
        <authorList>
            <person name="Oh J."/>
        </authorList>
    </citation>
    <scope>NUCLEOTIDE SEQUENCE [LARGE SCALE GENOMIC DNA]</scope>
    <source>
        <strain evidence="3 4">DSW4-44</strain>
    </source>
</reference>
<keyword evidence="1" id="KW-0472">Membrane</keyword>
<dbReference type="RefSeq" id="WP_138161121.1">
    <property type="nucleotide sequence ID" value="NZ_VAUA01000001.1"/>
</dbReference>
<dbReference type="Proteomes" id="UP000305041">
    <property type="component" value="Unassembled WGS sequence"/>
</dbReference>
<comment type="caution">
    <text evidence="2">The sequence shown here is derived from an EMBL/GenBank/DDBJ whole genome shotgun (WGS) entry which is preliminary data.</text>
</comment>
<feature type="transmembrane region" description="Helical" evidence="1">
    <location>
        <begin position="36"/>
        <end position="53"/>
    </location>
</feature>